<comment type="caution">
    <text evidence="1">The sequence shown here is derived from an EMBL/GenBank/DDBJ whole genome shotgun (WGS) entry which is preliminary data.</text>
</comment>
<accession>M1ZT48</accession>
<dbReference type="PATRIC" id="fig|1232189.3.peg.605"/>
<protein>
    <submittedName>
        <fullName evidence="1">Uncharacterized protein</fullName>
    </submittedName>
</protein>
<evidence type="ECO:0000313" key="2">
    <source>
        <dbReference type="Proteomes" id="UP000011944"/>
    </source>
</evidence>
<reference evidence="1 2" key="1">
    <citation type="submission" date="2012-10" db="EMBL/GenBank/DDBJ databases">
        <authorList>
            <person name="Strain E.A."/>
            <person name="Brown E."/>
            <person name="Allard M.W."/>
            <person name="Gonzalez-Escalona N."/>
            <person name="Timme R."/>
        </authorList>
    </citation>
    <scope>NUCLEOTIDE SEQUENCE [LARGE SCALE GENOMIC DNA]</scope>
    <source>
        <strain evidence="1 2">CFSAN001627</strain>
    </source>
</reference>
<evidence type="ECO:0000313" key="1">
    <source>
        <dbReference type="EMBL" id="EKN42982.1"/>
    </source>
</evidence>
<reference evidence="1 2" key="2">
    <citation type="submission" date="2013-03" db="EMBL/GenBank/DDBJ databases">
        <title>Diversity in Clostridium botulinum.</title>
        <authorList>
            <person name="Timme R.E."/>
            <person name="Allard M."/>
            <person name="Luo Y."/>
            <person name="Strain E."/>
            <person name="Gonzalez-Escalona N."/>
            <person name="Brown E."/>
        </authorList>
    </citation>
    <scope>NUCLEOTIDE SEQUENCE [LARGE SCALE GENOMIC DNA]</scope>
    <source>
        <strain evidence="1 2">CFSAN001627</strain>
    </source>
</reference>
<organism evidence="1 2">
    <name type="scientific">Clostridium botulinum CFSAN001627</name>
    <dbReference type="NCBI Taxonomy" id="1232189"/>
    <lineage>
        <taxon>Bacteria</taxon>
        <taxon>Bacillati</taxon>
        <taxon>Bacillota</taxon>
        <taxon>Clostridia</taxon>
        <taxon>Eubacteriales</taxon>
        <taxon>Clostridiaceae</taxon>
        <taxon>Clostridium</taxon>
    </lineage>
</organism>
<dbReference type="AlphaFoldDB" id="M1ZT48"/>
<dbReference type="EMBL" id="AMXI01000197">
    <property type="protein sequence ID" value="EKN42982.1"/>
    <property type="molecule type" value="Genomic_DNA"/>
</dbReference>
<dbReference type="Proteomes" id="UP000011944">
    <property type="component" value="Unassembled WGS sequence"/>
</dbReference>
<sequence>MLERIKDNIYQWFCESSTIDRLEELLVYNSSETLSKLGMRLFWYRMGD</sequence>
<name>M1ZT48_CLOBO</name>
<proteinExistence type="predicted"/>
<gene>
    <name evidence="1" type="ORF">CFSAN001627_03655</name>
</gene>